<evidence type="ECO:0000256" key="1">
    <source>
        <dbReference type="SAM" id="MobiDB-lite"/>
    </source>
</evidence>
<sequence length="452" mass="49133">MPYNTRRKSLSLPMLGIQLPNSSRSSSHRSPPASNSATPHEQAPPTKKVKRSHSPSISASSASPPAKREVRFHDEQPKSAGRVGEQTPPPSPGGDSDVYKVDTDGINDEIVVGVIQQLEKTGNRPHLLKELAAVLANSLPIVESSANPSAIISSRLASYLKRPWTALSPCPVGKELVGTHPKRIYFFLTTSPHQSIPDAPDAVSAVAANRIISPSLSSAADDEEERAARTRESMSPEVDLSSPELGDTDAHLEASLDSLSGRSSSHPPTTANIAHNRRAASPPLEREEREFTQTASSLQQRSRSQSQATMMDAPLTEELPSGVDVQMHDALPGAADETEESANIRNSEAMMALFGEGIVPPGMKLITLSSPIVKPQLTVETSLPIEESFFSLSNLATVPQRRKGYKPPPPRTDKVHISEYYEEMGWLTEMRSPEAVDVEEMESLFLEYDDRF</sequence>
<evidence type="ECO:0000313" key="3">
    <source>
        <dbReference type="EMBL" id="KAJ9668013.1"/>
    </source>
</evidence>
<dbReference type="EMBL" id="JAPDRL010000009">
    <property type="protein sequence ID" value="KAJ9668013.1"/>
    <property type="molecule type" value="Genomic_DNA"/>
</dbReference>
<reference evidence="3" key="1">
    <citation type="submission" date="2022-10" db="EMBL/GenBank/DDBJ databases">
        <title>Culturing micro-colonial fungi from biological soil crusts in the Mojave desert and describing Neophaeococcomyces mojavensis, and introducing the new genera and species Taxawa tesnikishii.</title>
        <authorList>
            <person name="Kurbessoian T."/>
            <person name="Stajich J.E."/>
        </authorList>
    </citation>
    <scope>NUCLEOTIDE SEQUENCE</scope>
    <source>
        <strain evidence="3">TK_1</strain>
    </source>
</reference>
<comment type="caution">
    <text evidence="3">The sequence shown here is derived from an EMBL/GenBank/DDBJ whole genome shotgun (WGS) entry which is preliminary data.</text>
</comment>
<keyword evidence="4" id="KW-1185">Reference proteome</keyword>
<evidence type="ECO:0000313" key="4">
    <source>
        <dbReference type="Proteomes" id="UP001172684"/>
    </source>
</evidence>
<feature type="region of interest" description="Disordered" evidence="1">
    <location>
        <begin position="1"/>
        <end position="101"/>
    </location>
</feature>
<protein>
    <recommendedName>
        <fullName evidence="2">GDS1 winged helix domain-containing protein</fullName>
    </recommendedName>
</protein>
<feature type="compositionally biased region" description="Low complexity" evidence="1">
    <location>
        <begin position="292"/>
        <end position="309"/>
    </location>
</feature>
<feature type="domain" description="GDS1 winged helix" evidence="2">
    <location>
        <begin position="102"/>
        <end position="194"/>
    </location>
</feature>
<accession>A0ABQ9P1V4</accession>
<evidence type="ECO:0000259" key="2">
    <source>
        <dbReference type="Pfam" id="PF25318"/>
    </source>
</evidence>
<organism evidence="3 4">
    <name type="scientific">Coniosporium apollinis</name>
    <dbReference type="NCBI Taxonomy" id="61459"/>
    <lineage>
        <taxon>Eukaryota</taxon>
        <taxon>Fungi</taxon>
        <taxon>Dikarya</taxon>
        <taxon>Ascomycota</taxon>
        <taxon>Pezizomycotina</taxon>
        <taxon>Dothideomycetes</taxon>
        <taxon>Dothideomycetes incertae sedis</taxon>
        <taxon>Coniosporium</taxon>
    </lineage>
</organism>
<proteinExistence type="predicted"/>
<name>A0ABQ9P1V4_9PEZI</name>
<feature type="compositionally biased region" description="Low complexity" evidence="1">
    <location>
        <begin position="255"/>
        <end position="265"/>
    </location>
</feature>
<feature type="compositionally biased region" description="Low complexity" evidence="1">
    <location>
        <begin position="54"/>
        <end position="65"/>
    </location>
</feature>
<gene>
    <name evidence="3" type="ORF">H2201_001819</name>
</gene>
<dbReference type="Proteomes" id="UP001172684">
    <property type="component" value="Unassembled WGS sequence"/>
</dbReference>
<dbReference type="InterPro" id="IPR057511">
    <property type="entry name" value="WH_GDS1"/>
</dbReference>
<feature type="compositionally biased region" description="Low complexity" evidence="1">
    <location>
        <begin position="21"/>
        <end position="37"/>
    </location>
</feature>
<feature type="compositionally biased region" description="Basic and acidic residues" evidence="1">
    <location>
        <begin position="66"/>
        <end position="77"/>
    </location>
</feature>
<feature type="region of interest" description="Disordered" evidence="1">
    <location>
        <begin position="216"/>
        <end position="309"/>
    </location>
</feature>
<dbReference type="Pfam" id="PF25318">
    <property type="entry name" value="WHD_GDS1"/>
    <property type="match status" value="1"/>
</dbReference>